<feature type="binding site" evidence="9">
    <location>
        <begin position="130"/>
        <end position="136"/>
    </location>
    <ligand>
        <name>ATP</name>
        <dbReference type="ChEBI" id="CHEBI:30616"/>
    </ligand>
</feature>
<evidence type="ECO:0000259" key="10">
    <source>
        <dbReference type="Pfam" id="PF01467"/>
    </source>
</evidence>
<sequence>MKKGDKGLKVAVYPGSFDPVTLGHLDIIHRASGIFDKLVVAVLVNSSKNPLFSLEERIDLLREVTQDLPNVEIDGFQDLLIHYMQSKQANVIVRALRSVSDYEYELQLASLNRQIGAGVETLFMTSNPKYSYLSSSIVKEIARYHGPVQDLVPAPVERELHIKYRRKG</sequence>
<evidence type="ECO:0000256" key="9">
    <source>
        <dbReference type="HAMAP-Rule" id="MF_00151"/>
    </source>
</evidence>
<dbReference type="PRINTS" id="PR01020">
    <property type="entry name" value="LPSBIOSNTHSS"/>
</dbReference>
<feature type="binding site" evidence="9">
    <location>
        <begin position="16"/>
        <end position="17"/>
    </location>
    <ligand>
        <name>ATP</name>
        <dbReference type="ChEBI" id="CHEBI:30616"/>
    </ligand>
</feature>
<evidence type="ECO:0000256" key="7">
    <source>
        <dbReference type="ARBA" id="ARBA00022993"/>
    </source>
</evidence>
<dbReference type="NCBIfam" id="TIGR00125">
    <property type="entry name" value="cyt_tran_rel"/>
    <property type="match status" value="1"/>
</dbReference>
<dbReference type="SUPFAM" id="SSF52374">
    <property type="entry name" value="Nucleotidylyl transferase"/>
    <property type="match status" value="1"/>
</dbReference>
<feature type="binding site" evidence="9">
    <location>
        <position position="80"/>
    </location>
    <ligand>
        <name>substrate</name>
    </ligand>
</feature>
<accession>A0ABU5ZG50</accession>
<comment type="cofactor">
    <cofactor evidence="9">
        <name>Mg(2+)</name>
        <dbReference type="ChEBI" id="CHEBI:18420"/>
    </cofactor>
</comment>
<comment type="function">
    <text evidence="9">Reversibly transfers an adenylyl group from ATP to 4'-phosphopantetheine, yielding dephospho-CoA (dPCoA) and pyrophosphate.</text>
</comment>
<feature type="binding site" evidence="9">
    <location>
        <position position="105"/>
    </location>
    <ligand>
        <name>ATP</name>
        <dbReference type="ChEBI" id="CHEBI:30616"/>
    </ligand>
</feature>
<comment type="subcellular location">
    <subcellularLocation>
        <location evidence="9">Cytoplasm</location>
    </subcellularLocation>
</comment>
<organism evidence="11 12">
    <name type="scientific">Ferviditalea candida</name>
    <dbReference type="NCBI Taxonomy" id="3108399"/>
    <lineage>
        <taxon>Bacteria</taxon>
        <taxon>Bacillati</taxon>
        <taxon>Bacillota</taxon>
        <taxon>Bacilli</taxon>
        <taxon>Bacillales</taxon>
        <taxon>Paenibacillaceae</taxon>
        <taxon>Ferviditalea</taxon>
    </lineage>
</organism>
<feature type="domain" description="Cytidyltransferase-like" evidence="10">
    <location>
        <begin position="12"/>
        <end position="140"/>
    </location>
</feature>
<comment type="caution">
    <text evidence="9">Lacks conserved residue(s) required for the propagation of feature annotation.</text>
</comment>
<keyword evidence="4 9" id="KW-0547">Nucleotide-binding</keyword>
<dbReference type="PANTHER" id="PTHR21342:SF1">
    <property type="entry name" value="PHOSPHOPANTETHEINE ADENYLYLTRANSFERASE"/>
    <property type="match status" value="1"/>
</dbReference>
<feature type="binding site" evidence="9">
    <location>
        <position position="48"/>
    </location>
    <ligand>
        <name>substrate</name>
    </ligand>
</feature>
<name>A0ABU5ZG50_9BACL</name>
<dbReference type="RefSeq" id="WP_371753322.1">
    <property type="nucleotide sequence ID" value="NZ_JAYJLD010000006.1"/>
</dbReference>
<comment type="subunit">
    <text evidence="9">Homohexamer.</text>
</comment>
<evidence type="ECO:0000256" key="3">
    <source>
        <dbReference type="ARBA" id="ARBA00022695"/>
    </source>
</evidence>
<keyword evidence="5 9" id="KW-0067">ATP-binding</keyword>
<protein>
    <recommendedName>
        <fullName evidence="9">Phosphopantetheine adenylyltransferase</fullName>
        <ecNumber evidence="9">2.7.7.3</ecNumber>
    </recommendedName>
    <alternativeName>
        <fullName evidence="9">Dephospho-CoA pyrophosphorylase</fullName>
    </alternativeName>
    <alternativeName>
        <fullName evidence="9">Pantetheine-phosphate adenylyltransferase</fullName>
        <shortName evidence="9">PPAT</shortName>
    </alternativeName>
</protein>
<evidence type="ECO:0000256" key="8">
    <source>
        <dbReference type="ARBA" id="ARBA00029346"/>
    </source>
</evidence>
<keyword evidence="1 9" id="KW-0963">Cytoplasm</keyword>
<dbReference type="GO" id="GO:0004595">
    <property type="term" value="F:pantetheine-phosphate adenylyltransferase activity"/>
    <property type="evidence" value="ECO:0007669"/>
    <property type="project" value="UniProtKB-EC"/>
</dbReference>
<comment type="pathway">
    <text evidence="9">Cofactor biosynthesis; coenzyme A biosynthesis; CoA from (R)-pantothenate: step 4/5.</text>
</comment>
<evidence type="ECO:0000313" key="12">
    <source>
        <dbReference type="Proteomes" id="UP001310386"/>
    </source>
</evidence>
<keyword evidence="12" id="KW-1185">Reference proteome</keyword>
<dbReference type="Pfam" id="PF01467">
    <property type="entry name" value="CTP_transf_like"/>
    <property type="match status" value="1"/>
</dbReference>
<dbReference type="EMBL" id="JAYJLD010000006">
    <property type="protein sequence ID" value="MEB3101212.1"/>
    <property type="molecule type" value="Genomic_DNA"/>
</dbReference>
<evidence type="ECO:0000256" key="1">
    <source>
        <dbReference type="ARBA" id="ARBA00022490"/>
    </source>
</evidence>
<dbReference type="HAMAP" id="MF_00151">
    <property type="entry name" value="PPAT_bact"/>
    <property type="match status" value="1"/>
</dbReference>
<dbReference type="Gene3D" id="3.40.50.620">
    <property type="entry name" value="HUPs"/>
    <property type="match status" value="1"/>
</dbReference>
<keyword evidence="6 9" id="KW-0460">Magnesium</keyword>
<reference evidence="11" key="1">
    <citation type="submission" date="2023-12" db="EMBL/GenBank/DDBJ databases">
        <title>Fervidustalea candida gen. nov., sp. nov., a novel member of the family Paenibacillaceae isolated from a geothermal area.</title>
        <authorList>
            <person name="Li W.-J."/>
            <person name="Jiao J.-Y."/>
            <person name="Chen Y."/>
        </authorList>
    </citation>
    <scope>NUCLEOTIDE SEQUENCE</scope>
    <source>
        <strain evidence="11">SYSU GA230002</strain>
    </source>
</reference>
<feature type="binding site" evidence="9">
    <location>
        <position position="16"/>
    </location>
    <ligand>
        <name>substrate</name>
    </ligand>
</feature>
<dbReference type="CDD" id="cd02163">
    <property type="entry name" value="PPAT"/>
    <property type="match status" value="1"/>
</dbReference>
<evidence type="ECO:0000256" key="4">
    <source>
        <dbReference type="ARBA" id="ARBA00022741"/>
    </source>
</evidence>
<dbReference type="InterPro" id="IPR014729">
    <property type="entry name" value="Rossmann-like_a/b/a_fold"/>
</dbReference>
<feature type="binding site" evidence="9">
    <location>
        <position position="24"/>
    </location>
    <ligand>
        <name>ATP</name>
        <dbReference type="ChEBI" id="CHEBI:30616"/>
    </ligand>
</feature>
<evidence type="ECO:0000256" key="5">
    <source>
        <dbReference type="ARBA" id="ARBA00022840"/>
    </source>
</evidence>
<dbReference type="InterPro" id="IPR004821">
    <property type="entry name" value="Cyt_trans-like"/>
</dbReference>
<dbReference type="Proteomes" id="UP001310386">
    <property type="component" value="Unassembled WGS sequence"/>
</dbReference>
<keyword evidence="3 9" id="KW-0548">Nucleotidyltransferase</keyword>
<feature type="binding site" evidence="9">
    <location>
        <position position="94"/>
    </location>
    <ligand>
        <name>substrate</name>
    </ligand>
</feature>
<comment type="caution">
    <text evidence="11">The sequence shown here is derived from an EMBL/GenBank/DDBJ whole genome shotgun (WGS) entry which is preliminary data.</text>
</comment>
<comment type="similarity">
    <text evidence="9">Belongs to the bacterial CoaD family.</text>
</comment>
<evidence type="ECO:0000256" key="2">
    <source>
        <dbReference type="ARBA" id="ARBA00022679"/>
    </source>
</evidence>
<gene>
    <name evidence="9 11" type="primary">coaD</name>
    <name evidence="11" type="ORF">VF724_05990</name>
</gene>
<comment type="catalytic activity">
    <reaction evidence="8 9">
        <text>(R)-4'-phosphopantetheine + ATP + H(+) = 3'-dephospho-CoA + diphosphate</text>
        <dbReference type="Rhea" id="RHEA:19801"/>
        <dbReference type="ChEBI" id="CHEBI:15378"/>
        <dbReference type="ChEBI" id="CHEBI:30616"/>
        <dbReference type="ChEBI" id="CHEBI:33019"/>
        <dbReference type="ChEBI" id="CHEBI:57328"/>
        <dbReference type="ChEBI" id="CHEBI:61723"/>
        <dbReference type="EC" id="2.7.7.3"/>
    </reaction>
</comment>
<dbReference type="EC" id="2.7.7.3" evidence="9"/>
<keyword evidence="7 9" id="KW-0173">Coenzyme A biosynthesis</keyword>
<evidence type="ECO:0000256" key="6">
    <source>
        <dbReference type="ARBA" id="ARBA00022842"/>
    </source>
</evidence>
<dbReference type="InterPro" id="IPR001980">
    <property type="entry name" value="PPAT"/>
</dbReference>
<evidence type="ECO:0000313" key="11">
    <source>
        <dbReference type="EMBL" id="MEB3101212.1"/>
    </source>
</evidence>
<feature type="site" description="Transition state stabilizer" evidence="9">
    <location>
        <position position="24"/>
    </location>
</feature>
<dbReference type="PANTHER" id="PTHR21342">
    <property type="entry name" value="PHOSPHOPANTETHEINE ADENYLYLTRANSFERASE"/>
    <property type="match status" value="1"/>
</dbReference>
<proteinExistence type="inferred from homology"/>
<keyword evidence="2 9" id="KW-0808">Transferase</keyword>
<dbReference type="NCBIfam" id="TIGR01510">
    <property type="entry name" value="coaD_prev_kdtB"/>
    <property type="match status" value="1"/>
</dbReference>